<dbReference type="Proteomes" id="UP000307440">
    <property type="component" value="Unassembled WGS sequence"/>
</dbReference>
<proteinExistence type="predicted"/>
<evidence type="ECO:0000313" key="3">
    <source>
        <dbReference type="Proteomes" id="UP000307440"/>
    </source>
</evidence>
<gene>
    <name evidence="2" type="ORF">FA15DRAFT_513641</name>
</gene>
<evidence type="ECO:0000313" key="2">
    <source>
        <dbReference type="EMBL" id="TFK22584.1"/>
    </source>
</evidence>
<reference evidence="2 3" key="1">
    <citation type="journal article" date="2019" name="Nat. Ecol. Evol.">
        <title>Megaphylogeny resolves global patterns of mushroom evolution.</title>
        <authorList>
            <person name="Varga T."/>
            <person name="Krizsan K."/>
            <person name="Foldi C."/>
            <person name="Dima B."/>
            <person name="Sanchez-Garcia M."/>
            <person name="Sanchez-Ramirez S."/>
            <person name="Szollosi G.J."/>
            <person name="Szarkandi J.G."/>
            <person name="Papp V."/>
            <person name="Albert L."/>
            <person name="Andreopoulos W."/>
            <person name="Angelini C."/>
            <person name="Antonin V."/>
            <person name="Barry K.W."/>
            <person name="Bougher N.L."/>
            <person name="Buchanan P."/>
            <person name="Buyck B."/>
            <person name="Bense V."/>
            <person name="Catcheside P."/>
            <person name="Chovatia M."/>
            <person name="Cooper J."/>
            <person name="Damon W."/>
            <person name="Desjardin D."/>
            <person name="Finy P."/>
            <person name="Geml J."/>
            <person name="Haridas S."/>
            <person name="Hughes K."/>
            <person name="Justo A."/>
            <person name="Karasinski D."/>
            <person name="Kautmanova I."/>
            <person name="Kiss B."/>
            <person name="Kocsube S."/>
            <person name="Kotiranta H."/>
            <person name="LaButti K.M."/>
            <person name="Lechner B.E."/>
            <person name="Liimatainen K."/>
            <person name="Lipzen A."/>
            <person name="Lukacs Z."/>
            <person name="Mihaltcheva S."/>
            <person name="Morgado L.N."/>
            <person name="Niskanen T."/>
            <person name="Noordeloos M.E."/>
            <person name="Ohm R.A."/>
            <person name="Ortiz-Santana B."/>
            <person name="Ovrebo C."/>
            <person name="Racz N."/>
            <person name="Riley R."/>
            <person name="Savchenko A."/>
            <person name="Shiryaev A."/>
            <person name="Soop K."/>
            <person name="Spirin V."/>
            <person name="Szebenyi C."/>
            <person name="Tomsovsky M."/>
            <person name="Tulloss R.E."/>
            <person name="Uehling J."/>
            <person name="Grigoriev I.V."/>
            <person name="Vagvolgyi C."/>
            <person name="Papp T."/>
            <person name="Martin F.M."/>
            <person name="Miettinen O."/>
            <person name="Hibbett D.S."/>
            <person name="Nagy L.G."/>
        </authorList>
    </citation>
    <scope>NUCLEOTIDE SEQUENCE [LARGE SCALE GENOMIC DNA]</scope>
    <source>
        <strain evidence="2 3">CBS 121175</strain>
    </source>
</reference>
<protein>
    <submittedName>
        <fullName evidence="2">Uncharacterized protein</fullName>
    </submittedName>
</protein>
<keyword evidence="3" id="KW-1185">Reference proteome</keyword>
<sequence length="393" mass="43851">MNGRNGQSPLEHEYVPRRVPSSRTLEFLKAVLCGDILLLDPPPLQARLPQRHLRVRCPCANLATSQVNHQSSGHQHPLITGTDHTRRKPAVSHKRQLKMTVHEIHRPKVWMAQETMANHTLPQTTNGFIPGLRLGLLQPPEIPRHPAVGQTIFHLLANQAPAPARSKLRRCHSAQGHMVMKATPNPTLTDDQRSEQSIGTPFPVFLAGRRKKGSSPMPAPLTSGGKAAADQPTTTILIINSPVTLKSVAKRNTRHCLSLRSNPSVRSLTENIDRPKRTMQVINRPAQNQLSANLHLYLPSLKNATGLPRLFPNDLLKTTTVRERTNPLVTPHTEILQEGIAPRPNYDASPQSTPPQKMKTVDALRQRDFPKTTLNLHTRRVRQTATRPKCRSQ</sequence>
<accession>A0A5C3KQC5</accession>
<evidence type="ECO:0000256" key="1">
    <source>
        <dbReference type="SAM" id="MobiDB-lite"/>
    </source>
</evidence>
<dbReference type="AlphaFoldDB" id="A0A5C3KQC5"/>
<feature type="compositionally biased region" description="Basic and acidic residues" evidence="1">
    <location>
        <begin position="359"/>
        <end position="370"/>
    </location>
</feature>
<dbReference type="EMBL" id="ML210237">
    <property type="protein sequence ID" value="TFK22584.1"/>
    <property type="molecule type" value="Genomic_DNA"/>
</dbReference>
<name>A0A5C3KQC5_COPMA</name>
<feature type="region of interest" description="Disordered" evidence="1">
    <location>
        <begin position="341"/>
        <end position="371"/>
    </location>
</feature>
<feature type="region of interest" description="Disordered" evidence="1">
    <location>
        <begin position="68"/>
        <end position="89"/>
    </location>
</feature>
<feature type="region of interest" description="Disordered" evidence="1">
    <location>
        <begin position="209"/>
        <end position="229"/>
    </location>
</feature>
<organism evidence="2 3">
    <name type="scientific">Coprinopsis marcescibilis</name>
    <name type="common">Agaric fungus</name>
    <name type="synonym">Psathyrella marcescibilis</name>
    <dbReference type="NCBI Taxonomy" id="230819"/>
    <lineage>
        <taxon>Eukaryota</taxon>
        <taxon>Fungi</taxon>
        <taxon>Dikarya</taxon>
        <taxon>Basidiomycota</taxon>
        <taxon>Agaricomycotina</taxon>
        <taxon>Agaricomycetes</taxon>
        <taxon>Agaricomycetidae</taxon>
        <taxon>Agaricales</taxon>
        <taxon>Agaricineae</taxon>
        <taxon>Psathyrellaceae</taxon>
        <taxon>Coprinopsis</taxon>
    </lineage>
</organism>